<feature type="region of interest" description="Disordered" evidence="1">
    <location>
        <begin position="188"/>
        <end position="217"/>
    </location>
</feature>
<organism evidence="3 4">
    <name type="scientific">Mytilus coruscus</name>
    <name type="common">Sea mussel</name>
    <dbReference type="NCBI Taxonomy" id="42192"/>
    <lineage>
        <taxon>Eukaryota</taxon>
        <taxon>Metazoa</taxon>
        <taxon>Spiralia</taxon>
        <taxon>Lophotrochozoa</taxon>
        <taxon>Mollusca</taxon>
        <taxon>Bivalvia</taxon>
        <taxon>Autobranchia</taxon>
        <taxon>Pteriomorphia</taxon>
        <taxon>Mytilida</taxon>
        <taxon>Mytiloidea</taxon>
        <taxon>Mytilidae</taxon>
        <taxon>Mytilinae</taxon>
        <taxon>Mytilus</taxon>
    </lineage>
</organism>
<evidence type="ECO:0000313" key="4">
    <source>
        <dbReference type="Proteomes" id="UP000507470"/>
    </source>
</evidence>
<evidence type="ECO:0000313" key="3">
    <source>
        <dbReference type="EMBL" id="CAC5404400.1"/>
    </source>
</evidence>
<keyword evidence="4" id="KW-1185">Reference proteome</keyword>
<keyword evidence="2" id="KW-0472">Membrane</keyword>
<gene>
    <name evidence="3" type="ORF">MCOR_38192</name>
</gene>
<accession>A0A6J8DBE1</accession>
<dbReference type="Proteomes" id="UP000507470">
    <property type="component" value="Unassembled WGS sequence"/>
</dbReference>
<dbReference type="EMBL" id="CACVKT020006948">
    <property type="protein sequence ID" value="CAC5404400.1"/>
    <property type="molecule type" value="Genomic_DNA"/>
</dbReference>
<keyword evidence="2" id="KW-1133">Transmembrane helix</keyword>
<name>A0A6J8DBE1_MYTCO</name>
<evidence type="ECO:0000256" key="2">
    <source>
        <dbReference type="SAM" id="Phobius"/>
    </source>
</evidence>
<protein>
    <submittedName>
        <fullName evidence="3">Uncharacterized protein</fullName>
    </submittedName>
</protein>
<evidence type="ECO:0000256" key="1">
    <source>
        <dbReference type="SAM" id="MobiDB-lite"/>
    </source>
</evidence>
<sequence>MNVGGEWSMWNDWKFCEVNCVREDTTKGSQRRRRTCDGSKCSGMRPRKRSCKWPKRLINTKWHNLDGKNITNSEVKEKVLENFNNNIKSEIKVDKKTVSKAVRKKISSVNKRTSSQSIGWVCIVFLVFPMIFLIAVDILKCYIHFRARCGKKKRNRVSAISVIQDHGDSANPLQENVDTTEKCYASGSGNNFHPDEMKLETYKRRDDNKQKNGEEWL</sequence>
<keyword evidence="2" id="KW-0812">Transmembrane</keyword>
<feature type="compositionally biased region" description="Basic and acidic residues" evidence="1">
    <location>
        <begin position="193"/>
        <end position="217"/>
    </location>
</feature>
<dbReference type="OrthoDB" id="6133474at2759"/>
<dbReference type="InterPro" id="IPR000884">
    <property type="entry name" value="TSP1_rpt"/>
</dbReference>
<dbReference type="SUPFAM" id="SSF82895">
    <property type="entry name" value="TSP-1 type 1 repeat"/>
    <property type="match status" value="1"/>
</dbReference>
<proteinExistence type="predicted"/>
<feature type="transmembrane region" description="Helical" evidence="2">
    <location>
        <begin position="118"/>
        <end position="143"/>
    </location>
</feature>
<dbReference type="PROSITE" id="PS50092">
    <property type="entry name" value="TSP1"/>
    <property type="match status" value="1"/>
</dbReference>
<dbReference type="AlphaFoldDB" id="A0A6J8DBE1"/>
<dbReference type="Gene3D" id="2.20.100.10">
    <property type="entry name" value="Thrombospondin type-1 (TSP1) repeat"/>
    <property type="match status" value="1"/>
</dbReference>
<reference evidence="3 4" key="1">
    <citation type="submission" date="2020-06" db="EMBL/GenBank/DDBJ databases">
        <authorList>
            <person name="Li R."/>
            <person name="Bekaert M."/>
        </authorList>
    </citation>
    <scope>NUCLEOTIDE SEQUENCE [LARGE SCALE GENOMIC DNA]</scope>
    <source>
        <strain evidence="4">wild</strain>
    </source>
</reference>
<dbReference type="InterPro" id="IPR036383">
    <property type="entry name" value="TSP1_rpt_sf"/>
</dbReference>